<sequence>MSKRRKGAVYRDRVELAGDHEIVRTREEALGKHGKKIVVDKSPGKGRNPWTKGDSWHDWREWRLDESREFALDGDSEWFSTLVDSDIFDERIFHPTGAEEEHDPTNKKRKRTMRAVRPNIFWAQNLQEIFVHELLRHKGRGNARGQHTCPDCGDSSRDAIYRCTECFMGVLLCQSCCVRRHTLLPFHRVEKWTGSYFLKTDLRSMGLVIQLNHFSLNCMNPVKGHIKLRILHVNGIHHVEVRFCGCEKKVDHYIQLLRRKIYPASTMDGRIKTCATFEFLDNLQVHSFTSKCSTYDYYRSAELQTDGTGLRLPSSRYRQLMRMIRQWRYLHMLIRSGAGHQLESVTGDAAVEGRLILRCPSCPHPGINLPRGWNLDSPANRLLYLLRVCMDANFRLKEQLVSSHSRDPALTDGLGYFVKRKPYEAWVDAKGDSDEISNCVPFAALTKQNTKFSRGLRYTGVGGVSCGRSEMVMKLANLKKGERYSTMDYLFGVAMNMFGLLTGILLMYDICCQWIVRLDQRMPEWPGVAFVRRTLSVIPGVGKLHEPGHKQEDHQQYSLNLIPGAANTDGEAQERIWAEHNKLGNASRTMGPGARQDYLEAFFAFWNWLKYRGMGLTLRTRYAKALKDRNLQMEAHEGLTSNLPEALVKEWEGMCVGWEQASWPKANVFNPFEVVEEYQSQADCLRELALDEEHRLKNGGMEYASVSPAAFVVLVLDMRQSQLKDQLKIQTRDPTSRQATKVIEQRNAMRRTLTTLASLRQAYMPGLERYLQEAKLPNMNADVHPEDIVLYLPSDLPEDRRGRLCVPDLIEVEAKLQRARCVDALHGLRHTLRVKSRMILFKNTNVRGQRESGRSREVINRVVFRARAFAESYRESRSAYKNLVGGGTWESQLRVLNDTDVRSLRDPALVHVGPGRRGTNEEDIESRPPNVTPETSIDLIPPDRMEWEHRTRYGTGETRRIVSWIWTAGGKVDLEDGADEEGNEVLRSEWCKSRARTKRAEEEVKLVKEEMRRTLEYLTWSATEWEETPVDESNADGTLREGMSAYRASQALVQLALRDSFREFWKQPLSEVELVAEPEGNEEESGDVNVYAEAEEEEEEEEGGEVDEQAGASDEEDLGVDYDIDMPDNEDDQ</sequence>
<dbReference type="EMBL" id="JBAHYK010000243">
    <property type="protein sequence ID" value="KAL0576155.1"/>
    <property type="molecule type" value="Genomic_DNA"/>
</dbReference>
<keyword evidence="4" id="KW-1185">Reference proteome</keyword>
<protein>
    <recommendedName>
        <fullName evidence="2">CxC2-like cysteine cluster KDZ transposase-associated domain-containing protein</fullName>
    </recommendedName>
</protein>
<feature type="compositionally biased region" description="Acidic residues" evidence="1">
    <location>
        <begin position="1075"/>
        <end position="1086"/>
    </location>
</feature>
<dbReference type="Pfam" id="PF18803">
    <property type="entry name" value="CxC2"/>
    <property type="match status" value="1"/>
</dbReference>
<feature type="domain" description="CxC2-like cysteine cluster KDZ transposase-associated" evidence="2">
    <location>
        <begin position="202"/>
        <end position="309"/>
    </location>
</feature>
<dbReference type="InterPro" id="IPR041457">
    <property type="entry name" value="CxC2_KDZ-assoc"/>
</dbReference>
<feature type="compositionally biased region" description="Acidic residues" evidence="1">
    <location>
        <begin position="1093"/>
        <end position="1133"/>
    </location>
</feature>
<dbReference type="Proteomes" id="UP001465976">
    <property type="component" value="Unassembled WGS sequence"/>
</dbReference>
<accession>A0ABR3FLW7</accession>
<evidence type="ECO:0000313" key="4">
    <source>
        <dbReference type="Proteomes" id="UP001465976"/>
    </source>
</evidence>
<feature type="region of interest" description="Disordered" evidence="1">
    <location>
        <begin position="911"/>
        <end position="938"/>
    </location>
</feature>
<comment type="caution">
    <text evidence="3">The sequence shown here is derived from an EMBL/GenBank/DDBJ whole genome shotgun (WGS) entry which is preliminary data.</text>
</comment>
<organism evidence="3 4">
    <name type="scientific">Marasmius crinis-equi</name>
    <dbReference type="NCBI Taxonomy" id="585013"/>
    <lineage>
        <taxon>Eukaryota</taxon>
        <taxon>Fungi</taxon>
        <taxon>Dikarya</taxon>
        <taxon>Basidiomycota</taxon>
        <taxon>Agaricomycotina</taxon>
        <taxon>Agaricomycetes</taxon>
        <taxon>Agaricomycetidae</taxon>
        <taxon>Agaricales</taxon>
        <taxon>Marasmiineae</taxon>
        <taxon>Marasmiaceae</taxon>
        <taxon>Marasmius</taxon>
    </lineage>
</organism>
<evidence type="ECO:0000313" key="3">
    <source>
        <dbReference type="EMBL" id="KAL0576155.1"/>
    </source>
</evidence>
<evidence type="ECO:0000256" key="1">
    <source>
        <dbReference type="SAM" id="MobiDB-lite"/>
    </source>
</evidence>
<name>A0ABR3FLW7_9AGAR</name>
<evidence type="ECO:0000259" key="2">
    <source>
        <dbReference type="Pfam" id="PF18803"/>
    </source>
</evidence>
<gene>
    <name evidence="3" type="ORF">V5O48_005823</name>
</gene>
<dbReference type="InterPro" id="IPR040521">
    <property type="entry name" value="KDZ"/>
</dbReference>
<proteinExistence type="predicted"/>
<dbReference type="CDD" id="cd19757">
    <property type="entry name" value="Bbox1"/>
    <property type="match status" value="1"/>
</dbReference>
<reference evidence="3 4" key="1">
    <citation type="submission" date="2024-02" db="EMBL/GenBank/DDBJ databases">
        <title>A draft genome for the cacao thread blight pathogen Marasmius crinis-equi.</title>
        <authorList>
            <person name="Cohen S.P."/>
            <person name="Baruah I.K."/>
            <person name="Amoako-Attah I."/>
            <person name="Bukari Y."/>
            <person name="Meinhardt L.W."/>
            <person name="Bailey B.A."/>
        </authorList>
    </citation>
    <scope>NUCLEOTIDE SEQUENCE [LARGE SCALE GENOMIC DNA]</scope>
    <source>
        <strain evidence="3 4">GH-76</strain>
    </source>
</reference>
<feature type="region of interest" description="Disordered" evidence="1">
    <location>
        <begin position="1075"/>
        <end position="1133"/>
    </location>
</feature>
<dbReference type="Pfam" id="PF18758">
    <property type="entry name" value="KDZ"/>
    <property type="match status" value="1"/>
</dbReference>